<protein>
    <submittedName>
        <fullName evidence="1">Phytoene desaturase 2</fullName>
    </submittedName>
</protein>
<proteinExistence type="evidence at transcript level"/>
<accession>A0A9Y0ZFS1</accession>
<sequence length="64" mass="7469">MKDQDVIRKVMNYLSKYIKDFENANVVGKQITRFPKSFTHFFPGAFLTASHSSAKCRHALIRMF</sequence>
<dbReference type="AlphaFoldDB" id="A0A9Y0ZFS1"/>
<organism evidence="1">
    <name type="scientific">Bixa orellana</name>
    <name type="common">Lipstick tree</name>
    <dbReference type="NCBI Taxonomy" id="66672"/>
    <lineage>
        <taxon>Eukaryota</taxon>
        <taxon>Viridiplantae</taxon>
        <taxon>Streptophyta</taxon>
        <taxon>Embryophyta</taxon>
        <taxon>Tracheophyta</taxon>
        <taxon>Spermatophyta</taxon>
        <taxon>Magnoliopsida</taxon>
        <taxon>eudicotyledons</taxon>
        <taxon>Gunneridae</taxon>
        <taxon>Pentapetalae</taxon>
        <taxon>rosids</taxon>
        <taxon>malvids</taxon>
        <taxon>Malvales</taxon>
        <taxon>Bixaceae</taxon>
        <taxon>Bixa</taxon>
    </lineage>
</organism>
<name>A0A9Y0ZFS1_BIXOR</name>
<evidence type="ECO:0000313" key="1">
    <source>
        <dbReference type="EMBL" id="QTZ19519.1"/>
    </source>
</evidence>
<reference evidence="1" key="1">
    <citation type="submission" date="2021-04" db="EMBL/GenBank/DDBJ databases">
        <title>Transcriptome analysis for identification of genes encoding DOXP/MEP, carotenoid and bixin pathway enzymes in seeds of Bixa orellana.</title>
        <authorList>
            <person name="Moreira V.S."/>
            <person name="Soares V.L.F."/>
            <person name="de Souza V.C."/>
            <person name="Goliatt P.V.Z.C."/>
            <person name="Reboucas T.N.H."/>
            <person name="Otoni W.C."/>
            <person name="Costa M.G.C."/>
        </authorList>
    </citation>
    <scope>NUCLEOTIDE SEQUENCE</scope>
    <source>
        <strain evidence="1">C15262_g1_i1_m.84672</strain>
    </source>
</reference>
<dbReference type="EMBL" id="MW885393">
    <property type="protein sequence ID" value="QTZ19519.1"/>
    <property type="molecule type" value="mRNA"/>
</dbReference>